<proteinExistence type="predicted"/>
<evidence type="ECO:0008006" key="3">
    <source>
        <dbReference type="Google" id="ProtNLM"/>
    </source>
</evidence>
<dbReference type="AlphaFoldDB" id="A0AAE7PBS0"/>
<organism evidence="1 2">
    <name type="scientific">Campylobacter concisus</name>
    <dbReference type="NCBI Taxonomy" id="199"/>
    <lineage>
        <taxon>Bacteria</taxon>
        <taxon>Pseudomonadati</taxon>
        <taxon>Campylobacterota</taxon>
        <taxon>Epsilonproteobacteria</taxon>
        <taxon>Campylobacterales</taxon>
        <taxon>Campylobacteraceae</taxon>
        <taxon>Campylobacter</taxon>
    </lineage>
</organism>
<dbReference type="RefSeq" id="WP_107769651.1">
    <property type="nucleotide sequence ID" value="NZ_CP049272.1"/>
</dbReference>
<name>A0AAE7PBS0_9BACT</name>
<gene>
    <name evidence="1" type="ORF">CVT17_02815</name>
</gene>
<protein>
    <recommendedName>
        <fullName evidence="3">DUF4410 domain-containing protein</fullName>
    </recommendedName>
</protein>
<dbReference type="Proteomes" id="UP000594513">
    <property type="component" value="Chromosome"/>
</dbReference>
<accession>A0AAE7PBS0</accession>
<dbReference type="EMBL" id="CP049272">
    <property type="protein sequence ID" value="QPH85967.1"/>
    <property type="molecule type" value="Genomic_DNA"/>
</dbReference>
<dbReference type="PROSITE" id="PS51257">
    <property type="entry name" value="PROKAR_LIPOPROTEIN"/>
    <property type="match status" value="1"/>
</dbReference>
<reference evidence="1 2" key="1">
    <citation type="journal article" date="2018" name="Emerg. Microbes Infect.">
        <title>Genomic analysis of oral Campylobacter concisus strains identified a potential bacterial molecular marker associated with active Crohn's disease.</title>
        <authorList>
            <person name="Liu F."/>
            <person name="Ma R."/>
            <person name="Tay C.Y.A."/>
            <person name="Octavia S."/>
            <person name="Lan R."/>
            <person name="Chung H.K.L."/>
            <person name="Riordan S.M."/>
            <person name="Grimm M.C."/>
            <person name="Leong R.W."/>
            <person name="Tanaka M.M."/>
            <person name="Connor S."/>
            <person name="Zhang L."/>
        </authorList>
    </citation>
    <scope>NUCLEOTIDE SEQUENCE [LARGE SCALE GENOMIC DNA]</scope>
    <source>
        <strain evidence="1 2">P27CDO-S2</strain>
    </source>
</reference>
<evidence type="ECO:0000313" key="2">
    <source>
        <dbReference type="Proteomes" id="UP000594513"/>
    </source>
</evidence>
<sequence length="154" mass="17279">MHKFKFTILLAIITIFAFTGCAKKHIEMVEKDTTYKYSSAKAVCGETELDKKLEKYINAFLKKRDQYGDDLIIKCDIQRTKNGVRILRHLTLGIGGAGKPETLAVVNLVDQSGKEVAKFNVTVEIRYGFLGGNADRALPITAKNIYNIVTKDFM</sequence>
<evidence type="ECO:0000313" key="1">
    <source>
        <dbReference type="EMBL" id="QPH85967.1"/>
    </source>
</evidence>